<protein>
    <submittedName>
        <fullName evidence="2">Sulfide:quinone oxidoreductase</fullName>
    </submittedName>
</protein>
<dbReference type="Gene3D" id="3.50.50.100">
    <property type="match status" value="1"/>
</dbReference>
<dbReference type="EMBL" id="FQUL01000027">
    <property type="protein sequence ID" value="SHE82479.1"/>
    <property type="molecule type" value="Genomic_DNA"/>
</dbReference>
<evidence type="ECO:0000259" key="1">
    <source>
        <dbReference type="Pfam" id="PF07992"/>
    </source>
</evidence>
<dbReference type="Pfam" id="PF07992">
    <property type="entry name" value="Pyr_redox_2"/>
    <property type="match status" value="1"/>
</dbReference>
<sequence>MNKKPRLVILGGGFAGLRLLYRLHRKFDITLVDPRSESLAKPMLPEVAFSGKPISHTRFPLAPIARRSGSHFVHASAVAVDPSSKSVRLSSGDSMNYDFLVIATGAVKDYGAIEGLEEFGYSVCDDLHAPRLFETISSFRGGPIVTGAALSTWGSKVAAPQLKAPCEGPIGEVIFMIHHEMASRNTPHTITAFTPGEVFFEDVGDSVHQALNPMLQTVGVEVLTQKVVTQVHKDAVKFADGTEIEAALAIVIPPYVGPKVVSDSGLGDEMGFLPVNEQMQSLEHENIFGAGDATALSMPKLGHIAVHQADIVAAGLRRAVGEDVAVPHYRPEIFCIMNQGGTDATLILSDVLFGGSRDIAKRGSIAHLMKWSFDSWSYHTRGHLPPDLLQEALEFALK</sequence>
<dbReference type="AlphaFoldDB" id="A0A1M4WMK5"/>
<evidence type="ECO:0000313" key="3">
    <source>
        <dbReference type="Proteomes" id="UP000184295"/>
    </source>
</evidence>
<reference evidence="3" key="1">
    <citation type="submission" date="2016-11" db="EMBL/GenBank/DDBJ databases">
        <authorList>
            <person name="Varghese N."/>
            <person name="Submissions S."/>
        </authorList>
    </citation>
    <scope>NUCLEOTIDE SEQUENCE [LARGE SCALE GENOMIC DNA]</scope>
    <source>
        <strain evidence="3">DSM 19514</strain>
    </source>
</reference>
<dbReference type="InterPro" id="IPR023753">
    <property type="entry name" value="FAD/NAD-binding_dom"/>
</dbReference>
<dbReference type="OrthoDB" id="9802771at2"/>
<dbReference type="InterPro" id="IPR036188">
    <property type="entry name" value="FAD/NAD-bd_sf"/>
</dbReference>
<dbReference type="Proteomes" id="UP000184295">
    <property type="component" value="Unassembled WGS sequence"/>
</dbReference>
<dbReference type="PANTHER" id="PTHR43755">
    <property type="match status" value="1"/>
</dbReference>
<feature type="domain" description="FAD/NAD(P)-binding" evidence="1">
    <location>
        <begin position="6"/>
        <end position="309"/>
    </location>
</feature>
<dbReference type="SUPFAM" id="SSF51905">
    <property type="entry name" value="FAD/NAD(P)-binding domain"/>
    <property type="match status" value="2"/>
</dbReference>
<dbReference type="GO" id="GO:0016491">
    <property type="term" value="F:oxidoreductase activity"/>
    <property type="evidence" value="ECO:0007669"/>
    <property type="project" value="InterPro"/>
</dbReference>
<dbReference type="RefSeq" id="WP_072791356.1">
    <property type="nucleotide sequence ID" value="NZ_FQUL01000027.1"/>
</dbReference>
<keyword evidence="3" id="KW-1185">Reference proteome</keyword>
<proteinExistence type="predicted"/>
<accession>A0A1M4WMK5</accession>
<dbReference type="PANTHER" id="PTHR43755:SF1">
    <property type="entry name" value="FAD-DEPENDENT PYRIDINE NUCLEOTIDE-DISULPHIDE OXIDOREDUCTASE"/>
    <property type="match status" value="1"/>
</dbReference>
<evidence type="ECO:0000313" key="2">
    <source>
        <dbReference type="EMBL" id="SHE82479.1"/>
    </source>
</evidence>
<name>A0A1M4WMK5_9ACTN</name>
<dbReference type="InterPro" id="IPR052541">
    <property type="entry name" value="SQRD"/>
</dbReference>
<organism evidence="2 3">
    <name type="scientific">Ferrithrix thermotolerans DSM 19514</name>
    <dbReference type="NCBI Taxonomy" id="1121881"/>
    <lineage>
        <taxon>Bacteria</taxon>
        <taxon>Bacillati</taxon>
        <taxon>Actinomycetota</taxon>
        <taxon>Acidimicrobiia</taxon>
        <taxon>Acidimicrobiales</taxon>
        <taxon>Acidimicrobiaceae</taxon>
        <taxon>Ferrithrix</taxon>
    </lineage>
</organism>
<dbReference type="STRING" id="1121881.SAMN02745225_01719"/>
<gene>
    <name evidence="2" type="ORF">SAMN02745225_01719</name>
</gene>